<proteinExistence type="predicted"/>
<accession>A0A2Z5JL43</accession>
<evidence type="ECO:0000313" key="1">
    <source>
        <dbReference type="EMBL" id="AXE81151.1"/>
    </source>
</evidence>
<reference evidence="1 2" key="1">
    <citation type="journal article" date="2018" name="Front. Microbiol.">
        <title>Genome Sequencing of Streptomyces atratus SCSIOZH16 and Activation Production of Nocardamine via Metabolic Engineering.</title>
        <authorList>
            <person name="Li Y."/>
            <person name="Zhang C."/>
            <person name="Liu C."/>
            <person name="Ju J."/>
            <person name="Ma J."/>
        </authorList>
    </citation>
    <scope>NUCLEOTIDE SEQUENCE [LARGE SCALE GENOMIC DNA]</scope>
    <source>
        <strain evidence="1 2">SCSIO_ZH16</strain>
    </source>
</reference>
<protein>
    <submittedName>
        <fullName evidence="1">Uncharacterized protein</fullName>
    </submittedName>
</protein>
<gene>
    <name evidence="1" type="ORF">C5746_34060</name>
</gene>
<dbReference type="AlphaFoldDB" id="A0A2Z5JL43"/>
<dbReference type="EMBL" id="CP027306">
    <property type="protein sequence ID" value="AXE81151.1"/>
    <property type="molecule type" value="Genomic_DNA"/>
</dbReference>
<dbReference type="GeneID" id="95523386"/>
<name>A0A2Z5JL43_STRAR</name>
<evidence type="ECO:0000313" key="2">
    <source>
        <dbReference type="Proteomes" id="UP000252698"/>
    </source>
</evidence>
<sequence length="111" mass="11931">MWAHPRRCTVDAAELNALTRKPPTHPWLGSSTITSGRSGVRVVANLQTLAGPLRVMEQPAALSPSLRETRTVGPAVKLHTRWLGGPDRFTDDICNPYAVLAPQLIARVGGG</sequence>
<dbReference type="RefSeq" id="WP_114247560.1">
    <property type="nucleotide sequence ID" value="NZ_CP027306.1"/>
</dbReference>
<dbReference type="KEGG" id="sata:C5746_34060"/>
<organism evidence="1 2">
    <name type="scientific">Streptomyces atratus</name>
    <dbReference type="NCBI Taxonomy" id="1893"/>
    <lineage>
        <taxon>Bacteria</taxon>
        <taxon>Bacillati</taxon>
        <taxon>Actinomycetota</taxon>
        <taxon>Actinomycetes</taxon>
        <taxon>Kitasatosporales</taxon>
        <taxon>Streptomycetaceae</taxon>
        <taxon>Streptomyces</taxon>
    </lineage>
</organism>
<dbReference type="Proteomes" id="UP000252698">
    <property type="component" value="Chromosome"/>
</dbReference>